<organism evidence="4 5">
    <name type="scientific">Streptomyces cyanogenus</name>
    <dbReference type="NCBI Taxonomy" id="80860"/>
    <lineage>
        <taxon>Bacteria</taxon>
        <taxon>Bacillati</taxon>
        <taxon>Actinomycetota</taxon>
        <taxon>Actinomycetes</taxon>
        <taxon>Kitasatosporales</taxon>
        <taxon>Streptomycetaceae</taxon>
        <taxon>Streptomyces</taxon>
    </lineage>
</organism>
<sequence length="362" mass="38068">MKTENLYLRSIGVSLPAERVTLAEAFEAGHCRPNEFTGSDLVEVPVAPGTPGVELAADAARRALDLAGLPVEQLALLIHATMFSEGPEGWAPVGYVMRELGCGQIPGFEVSQGCNGTLAGVELAAGWLALAPEGAGALVTAGLQADLPQVERWRSAGFGMAIGDGGSALLLGKEEGIARIEAVNSLTYADLEAMHRGDLPLAQGGTGAPAKVDVPGRAREFAIARRYNQFDFHRIFTMMYAEVTQRTLKEAGFTTDDLERVVFTNAGAEIIEADLLQPLGLPLSRATWDFGRTIGHIGASDQAISLDHLLRSGQLDAGDRVLLVGGTQGYNVSSVVLTVTEAGAALRDGTPPAAPRPERTDS</sequence>
<proteinExistence type="predicted"/>
<evidence type="ECO:0000259" key="3">
    <source>
        <dbReference type="Pfam" id="PF08541"/>
    </source>
</evidence>
<dbReference type="CDD" id="cd00827">
    <property type="entry name" value="init_cond_enzymes"/>
    <property type="match status" value="1"/>
</dbReference>
<dbReference type="RefSeq" id="WP_208030642.1">
    <property type="nucleotide sequence ID" value="NZ_CP071839.1"/>
</dbReference>
<dbReference type="GO" id="GO:0033818">
    <property type="term" value="F:beta-ketoacyl-acyl-carrier-protein synthase III activity"/>
    <property type="evidence" value="ECO:0007669"/>
    <property type="project" value="UniProtKB-EC"/>
</dbReference>
<dbReference type="SUPFAM" id="SSF53901">
    <property type="entry name" value="Thiolase-like"/>
    <property type="match status" value="1"/>
</dbReference>
<evidence type="ECO:0000256" key="1">
    <source>
        <dbReference type="ARBA" id="ARBA00022679"/>
    </source>
</evidence>
<protein>
    <submittedName>
        <fullName evidence="4">3-oxoacyl-[acyl-carrier-protein] synthase 3</fullName>
        <ecNumber evidence="4">2.3.1.180</ecNumber>
    </submittedName>
</protein>
<keyword evidence="5" id="KW-1185">Reference proteome</keyword>
<reference evidence="4 5" key="1">
    <citation type="submission" date="2021-03" db="EMBL/GenBank/DDBJ databases">
        <title>Complete genome sequence of Streptomyces cyanogenus S136, producer of anticancer angucycline landomycin A.</title>
        <authorList>
            <person name="Hrab P."/>
            <person name="Ruckert C."/>
            <person name="Busche T."/>
            <person name="Ostash I."/>
            <person name="Kalinowski J."/>
            <person name="Fedorenko V."/>
            <person name="Yushchuk O."/>
            <person name="Ostash B."/>
        </authorList>
    </citation>
    <scope>NUCLEOTIDE SEQUENCE [LARGE SCALE GENOMIC DNA]</scope>
    <source>
        <strain evidence="4 5">S136</strain>
    </source>
</reference>
<name>A0ABX7TK15_STRCY</name>
<dbReference type="Gene3D" id="3.40.47.10">
    <property type="match status" value="2"/>
</dbReference>
<dbReference type="EC" id="2.3.1.180" evidence="4"/>
<feature type="domain" description="Beta-ketoacyl-[acyl-carrier-protein] synthase III C-terminal" evidence="3">
    <location>
        <begin position="248"/>
        <end position="338"/>
    </location>
</feature>
<dbReference type="InterPro" id="IPR016039">
    <property type="entry name" value="Thiolase-like"/>
</dbReference>
<gene>
    <name evidence="4" type="primary">fabH3</name>
    <name evidence="4" type="ORF">S1361_05075</name>
</gene>
<dbReference type="Proteomes" id="UP000663908">
    <property type="component" value="Chromosome"/>
</dbReference>
<dbReference type="PANTHER" id="PTHR34069:SF2">
    <property type="entry name" value="BETA-KETOACYL-[ACYL-CARRIER-PROTEIN] SYNTHASE III"/>
    <property type="match status" value="1"/>
</dbReference>
<keyword evidence="2 4" id="KW-0012">Acyltransferase</keyword>
<evidence type="ECO:0000313" key="5">
    <source>
        <dbReference type="Proteomes" id="UP000663908"/>
    </source>
</evidence>
<evidence type="ECO:0000256" key="2">
    <source>
        <dbReference type="ARBA" id="ARBA00023315"/>
    </source>
</evidence>
<dbReference type="EMBL" id="CP071839">
    <property type="protein sequence ID" value="QTD96711.1"/>
    <property type="molecule type" value="Genomic_DNA"/>
</dbReference>
<accession>A0ABX7TK15</accession>
<keyword evidence="1 4" id="KW-0808">Transferase</keyword>
<dbReference type="PANTHER" id="PTHR34069">
    <property type="entry name" value="3-OXOACYL-[ACYL-CARRIER-PROTEIN] SYNTHASE 3"/>
    <property type="match status" value="1"/>
</dbReference>
<dbReference type="Pfam" id="PF08541">
    <property type="entry name" value="ACP_syn_III_C"/>
    <property type="match status" value="1"/>
</dbReference>
<evidence type="ECO:0000313" key="4">
    <source>
        <dbReference type="EMBL" id="QTD96711.1"/>
    </source>
</evidence>
<dbReference type="InterPro" id="IPR013747">
    <property type="entry name" value="ACP_syn_III_C"/>
</dbReference>